<dbReference type="GO" id="GO:0046486">
    <property type="term" value="P:glycerolipid metabolic process"/>
    <property type="evidence" value="ECO:0000318"/>
    <property type="project" value="GO_Central"/>
</dbReference>
<keyword evidence="2 9" id="KW-0808">Transferase</keyword>
<reference evidence="14" key="3">
    <citation type="submission" date="2015-06" db="UniProtKB">
        <authorList>
            <consortium name="EnsemblMetazoa"/>
        </authorList>
    </citation>
    <scope>IDENTIFICATION</scope>
</reference>
<evidence type="ECO:0000259" key="11">
    <source>
        <dbReference type="PROSITE" id="PS50081"/>
    </source>
</evidence>
<dbReference type="FunCoup" id="T1G943">
    <property type="interactions" value="240"/>
</dbReference>
<evidence type="ECO:0000256" key="8">
    <source>
        <dbReference type="ARBA" id="ARBA00022840"/>
    </source>
</evidence>
<dbReference type="Pfam" id="PF00781">
    <property type="entry name" value="DAGK_cat"/>
    <property type="match status" value="1"/>
</dbReference>
<dbReference type="OrthoDB" id="242257at2759"/>
<comment type="catalytic activity">
    <reaction evidence="9">
        <text>a 1,2-diacyl-sn-glycerol + ATP = a 1,2-diacyl-sn-glycero-3-phosphate + ADP + H(+)</text>
        <dbReference type="Rhea" id="RHEA:10272"/>
        <dbReference type="ChEBI" id="CHEBI:15378"/>
        <dbReference type="ChEBI" id="CHEBI:17815"/>
        <dbReference type="ChEBI" id="CHEBI:30616"/>
        <dbReference type="ChEBI" id="CHEBI:58608"/>
        <dbReference type="ChEBI" id="CHEBI:456216"/>
        <dbReference type="EC" id="2.7.1.107"/>
    </reaction>
</comment>
<dbReference type="PANTHER" id="PTHR11255:SF118">
    <property type="entry name" value="DIACYLGLYCEROL KINASE EPSILON"/>
    <property type="match status" value="1"/>
</dbReference>
<evidence type="ECO:0000259" key="12">
    <source>
        <dbReference type="PROSITE" id="PS50146"/>
    </source>
</evidence>
<dbReference type="Gene3D" id="3.30.60.20">
    <property type="match status" value="1"/>
</dbReference>
<reference evidence="15" key="1">
    <citation type="submission" date="2012-12" db="EMBL/GenBank/DDBJ databases">
        <authorList>
            <person name="Hellsten U."/>
            <person name="Grimwood J."/>
            <person name="Chapman J.A."/>
            <person name="Shapiro H."/>
            <person name="Aerts A."/>
            <person name="Otillar R.P."/>
            <person name="Terry A.Y."/>
            <person name="Boore J.L."/>
            <person name="Simakov O."/>
            <person name="Marletaz F."/>
            <person name="Cho S.-J."/>
            <person name="Edsinger-Gonzales E."/>
            <person name="Havlak P."/>
            <person name="Kuo D.-H."/>
            <person name="Larsson T."/>
            <person name="Lv J."/>
            <person name="Arendt D."/>
            <person name="Savage R."/>
            <person name="Osoegawa K."/>
            <person name="de Jong P."/>
            <person name="Lindberg D.R."/>
            <person name="Seaver E.C."/>
            <person name="Weisblat D.A."/>
            <person name="Putnam N.H."/>
            <person name="Grigoriev I.V."/>
            <person name="Rokhsar D.S."/>
        </authorList>
    </citation>
    <scope>NUCLEOTIDE SEQUENCE</scope>
</reference>
<evidence type="ECO:0000256" key="3">
    <source>
        <dbReference type="ARBA" id="ARBA00022723"/>
    </source>
</evidence>
<dbReference type="STRING" id="6412.T1G943"/>
<accession>T1G943</accession>
<keyword evidence="6 9" id="KW-0418">Kinase</keyword>
<dbReference type="RefSeq" id="XP_009022596.1">
    <property type="nucleotide sequence ID" value="XM_009024348.1"/>
</dbReference>
<dbReference type="InterPro" id="IPR016064">
    <property type="entry name" value="NAD/diacylglycerol_kinase_sf"/>
</dbReference>
<dbReference type="SMART" id="SM00109">
    <property type="entry name" value="C1"/>
    <property type="match status" value="2"/>
</dbReference>
<dbReference type="Pfam" id="PF00609">
    <property type="entry name" value="DAGK_acc"/>
    <property type="match status" value="1"/>
</dbReference>
<keyword evidence="3" id="KW-0479">Metal-binding</keyword>
<dbReference type="InParanoid" id="T1G943"/>
<dbReference type="InterPro" id="IPR000756">
    <property type="entry name" value="Diacylglycerol_kin_accessory"/>
</dbReference>
<dbReference type="InterPro" id="IPR046349">
    <property type="entry name" value="C1-like_sf"/>
</dbReference>
<dbReference type="CDD" id="cd20853">
    <property type="entry name" value="C1_DGKepsilon_typeIII_rpt2"/>
    <property type="match status" value="1"/>
</dbReference>
<keyword evidence="10" id="KW-0472">Membrane</keyword>
<keyword evidence="4" id="KW-0677">Repeat</keyword>
<evidence type="ECO:0000256" key="4">
    <source>
        <dbReference type="ARBA" id="ARBA00022737"/>
    </source>
</evidence>
<organism evidence="14 15">
    <name type="scientific">Helobdella robusta</name>
    <name type="common">Californian leech</name>
    <dbReference type="NCBI Taxonomy" id="6412"/>
    <lineage>
        <taxon>Eukaryota</taxon>
        <taxon>Metazoa</taxon>
        <taxon>Spiralia</taxon>
        <taxon>Lophotrochozoa</taxon>
        <taxon>Annelida</taxon>
        <taxon>Clitellata</taxon>
        <taxon>Hirudinea</taxon>
        <taxon>Rhynchobdellida</taxon>
        <taxon>Glossiphoniidae</taxon>
        <taxon>Helobdella</taxon>
    </lineage>
</organism>
<dbReference type="PANTHER" id="PTHR11255">
    <property type="entry name" value="DIACYLGLYCEROL KINASE"/>
    <property type="match status" value="1"/>
</dbReference>
<keyword evidence="15" id="KW-1185">Reference proteome</keyword>
<keyword evidence="8 9" id="KW-0067">ATP-binding</keyword>
<dbReference type="OMA" id="MQPDCER"/>
<dbReference type="PROSITE" id="PS50081">
    <property type="entry name" value="ZF_DAG_PE_2"/>
    <property type="match status" value="1"/>
</dbReference>
<dbReference type="EMBL" id="KB097143">
    <property type="protein sequence ID" value="ESN99030.1"/>
    <property type="molecule type" value="Genomic_DNA"/>
</dbReference>
<dbReference type="InterPro" id="IPR017438">
    <property type="entry name" value="ATP-NAD_kinase_N"/>
</dbReference>
<evidence type="ECO:0000256" key="2">
    <source>
        <dbReference type="ARBA" id="ARBA00022679"/>
    </source>
</evidence>
<dbReference type="AlphaFoldDB" id="T1G943"/>
<evidence type="ECO:0000256" key="1">
    <source>
        <dbReference type="ARBA" id="ARBA00009280"/>
    </source>
</evidence>
<dbReference type="GO" id="GO:0005524">
    <property type="term" value="F:ATP binding"/>
    <property type="evidence" value="ECO:0007669"/>
    <property type="project" value="UniProtKB-KW"/>
</dbReference>
<dbReference type="GO" id="GO:0007200">
    <property type="term" value="P:phospholipase C-activating G protein-coupled receptor signaling pathway"/>
    <property type="evidence" value="ECO:0007669"/>
    <property type="project" value="InterPro"/>
</dbReference>
<feature type="domain" description="Phorbol-ester/DAG-type" evidence="11">
    <location>
        <begin position="129"/>
        <end position="180"/>
    </location>
</feature>
<dbReference type="GO" id="GO:0004143">
    <property type="term" value="F:ATP-dependent diacylglycerol kinase activity"/>
    <property type="evidence" value="ECO:0000318"/>
    <property type="project" value="GO_Central"/>
</dbReference>
<dbReference type="Gene3D" id="2.60.200.40">
    <property type="match status" value="1"/>
</dbReference>
<sequence>MTNSSWDLLYTVISFFLFFYIMSKLYQFFRSRRYQLPAEDLKKGHWWTMVEVFTEPTFCNYSGNQINDGACCDCCGIIVADNFICNADAAIPCKQLSRSYPSCHTTLPVASHPSTASTTDTNITPPTTEHHWIIGNVPADLKCTVCNVLIGSSDKLCHFKCCWCKRAVHMLCKKLSSNTCDMGHMKDWVVPPHCIELKINRVKGRRRLIVQSVEKPSNVTLDRWKPLLVLANRKSGNGDASLLLSKFRGFLNLIQVVDLHDSSPTSALEWCRLLPNVTWRVLVAGGDGTVAWVLSAFDELAHQRIPQLCVVPLGTGNDLSRVLGWGTGHSGDFDVECMLQKISTANVIRLDRWRLDIVPKMSFNLGFTNKRLIINNYMSIGVDAQVALNFHHHREMRPIFFRNRFINKLWYFTYGTKDVLDRECKDLDKKLKLIIEDKIVDLPSIEGIVVLNISSWGGGCRPWGEAGANIPESKHDDKLFEVFALYSSFHIAQLRVGLAEPLRLGQVSSLKIMLFESAPMQADGEPWVQGPSNIQVSFYNQAHVLANSLDASQCVSQ</sequence>
<feature type="domain" description="DAGKc" evidence="12">
    <location>
        <begin position="222"/>
        <end position="359"/>
    </location>
</feature>
<dbReference type="SUPFAM" id="SSF111331">
    <property type="entry name" value="NAD kinase/diacylglycerol kinase-like"/>
    <property type="match status" value="1"/>
</dbReference>
<dbReference type="SMART" id="SM00045">
    <property type="entry name" value="DAGKa"/>
    <property type="match status" value="1"/>
</dbReference>
<evidence type="ECO:0000313" key="13">
    <source>
        <dbReference type="EMBL" id="ESN99030.1"/>
    </source>
</evidence>
<evidence type="ECO:0000256" key="9">
    <source>
        <dbReference type="RuleBase" id="RU361128"/>
    </source>
</evidence>
<proteinExistence type="inferred from homology"/>
<dbReference type="HOGENOM" id="CLU_003770_3_1_1"/>
<dbReference type="EnsemblMetazoa" id="HelroT95052">
    <property type="protein sequence ID" value="HelroP95052"/>
    <property type="gene ID" value="HelroG95052"/>
</dbReference>
<comment type="similarity">
    <text evidence="1 9">Belongs to the eukaryotic diacylglycerol kinase family.</text>
</comment>
<keyword evidence="10" id="KW-0812">Transmembrane</keyword>
<dbReference type="PROSITE" id="PS00479">
    <property type="entry name" value="ZF_DAG_PE_1"/>
    <property type="match status" value="1"/>
</dbReference>
<gene>
    <name evidence="14" type="primary">20217590</name>
    <name evidence="13" type="ORF">HELRODRAFT_95052</name>
</gene>
<dbReference type="Proteomes" id="UP000015101">
    <property type="component" value="Unassembled WGS sequence"/>
</dbReference>
<dbReference type="GO" id="GO:0016020">
    <property type="term" value="C:membrane"/>
    <property type="evidence" value="ECO:0000318"/>
    <property type="project" value="GO_Central"/>
</dbReference>
<dbReference type="InterPro" id="IPR037607">
    <property type="entry name" value="DGK"/>
</dbReference>
<dbReference type="SUPFAM" id="SSF57889">
    <property type="entry name" value="Cysteine-rich domain"/>
    <property type="match status" value="1"/>
</dbReference>
<dbReference type="EMBL" id="AMQM01001100">
    <property type="status" value="NOT_ANNOTATED_CDS"/>
    <property type="molecule type" value="Genomic_DNA"/>
</dbReference>
<dbReference type="GO" id="GO:0046872">
    <property type="term" value="F:metal ion binding"/>
    <property type="evidence" value="ECO:0007669"/>
    <property type="project" value="UniProtKB-KW"/>
</dbReference>
<dbReference type="InterPro" id="IPR001206">
    <property type="entry name" value="Diacylglycerol_kinase_cat_dom"/>
</dbReference>
<evidence type="ECO:0000313" key="15">
    <source>
        <dbReference type="Proteomes" id="UP000015101"/>
    </source>
</evidence>
<dbReference type="eggNOG" id="KOG1169">
    <property type="taxonomic scope" value="Eukaryota"/>
</dbReference>
<dbReference type="InterPro" id="IPR002219">
    <property type="entry name" value="PKC_DAG/PE"/>
</dbReference>
<dbReference type="GeneID" id="20217590"/>
<dbReference type="SMART" id="SM00046">
    <property type="entry name" value="DAGKc"/>
    <property type="match status" value="1"/>
</dbReference>
<dbReference type="KEGG" id="hro:HELRODRAFT_95052"/>
<feature type="transmembrane region" description="Helical" evidence="10">
    <location>
        <begin position="6"/>
        <end position="26"/>
    </location>
</feature>
<evidence type="ECO:0000256" key="7">
    <source>
        <dbReference type="ARBA" id="ARBA00022833"/>
    </source>
</evidence>
<reference evidence="13 15" key="2">
    <citation type="journal article" date="2013" name="Nature">
        <title>Insights into bilaterian evolution from three spiralian genomes.</title>
        <authorList>
            <person name="Simakov O."/>
            <person name="Marletaz F."/>
            <person name="Cho S.J."/>
            <person name="Edsinger-Gonzales E."/>
            <person name="Havlak P."/>
            <person name="Hellsten U."/>
            <person name="Kuo D.H."/>
            <person name="Larsson T."/>
            <person name="Lv J."/>
            <person name="Arendt D."/>
            <person name="Savage R."/>
            <person name="Osoegawa K."/>
            <person name="de Jong P."/>
            <person name="Grimwood J."/>
            <person name="Chapman J.A."/>
            <person name="Shapiro H."/>
            <person name="Aerts A."/>
            <person name="Otillar R.P."/>
            <person name="Terry A.Y."/>
            <person name="Boore J.L."/>
            <person name="Grigoriev I.V."/>
            <person name="Lindberg D.R."/>
            <person name="Seaver E.C."/>
            <person name="Weisblat D.A."/>
            <person name="Putnam N.H."/>
            <person name="Rokhsar D.S."/>
        </authorList>
    </citation>
    <scope>NUCLEOTIDE SEQUENCE</scope>
</reference>
<dbReference type="Gene3D" id="3.40.50.10330">
    <property type="entry name" value="Probable inorganic polyphosphate/atp-NAD kinase, domain 1"/>
    <property type="match status" value="1"/>
</dbReference>
<evidence type="ECO:0000256" key="10">
    <source>
        <dbReference type="SAM" id="Phobius"/>
    </source>
</evidence>
<dbReference type="CTD" id="20217590"/>
<keyword evidence="10" id="KW-1133">Transmembrane helix</keyword>
<evidence type="ECO:0000256" key="5">
    <source>
        <dbReference type="ARBA" id="ARBA00022741"/>
    </source>
</evidence>
<protein>
    <recommendedName>
        <fullName evidence="9">Diacylglycerol kinase</fullName>
        <shortName evidence="9">DAG kinase</shortName>
        <ecNumber evidence="9">2.7.1.107</ecNumber>
    </recommendedName>
</protein>
<keyword evidence="5 9" id="KW-0547">Nucleotide-binding</keyword>
<name>T1G943_HELRO</name>
<keyword evidence="7" id="KW-0862">Zinc</keyword>
<dbReference type="PROSITE" id="PS50146">
    <property type="entry name" value="DAGK"/>
    <property type="match status" value="1"/>
</dbReference>
<evidence type="ECO:0000256" key="6">
    <source>
        <dbReference type="ARBA" id="ARBA00022777"/>
    </source>
</evidence>
<evidence type="ECO:0000313" key="14">
    <source>
        <dbReference type="EnsemblMetazoa" id="HelroP95052"/>
    </source>
</evidence>
<dbReference type="GO" id="GO:0035556">
    <property type="term" value="P:intracellular signal transduction"/>
    <property type="evidence" value="ECO:0000318"/>
    <property type="project" value="GO_Central"/>
</dbReference>
<dbReference type="EC" id="2.7.1.107" evidence="9"/>